<gene>
    <name evidence="1" type="ORF">I79_001139</name>
</gene>
<proteinExistence type="predicted"/>
<accession>G3GTZ5</accession>
<organism evidence="1 2">
    <name type="scientific">Cricetulus griseus</name>
    <name type="common">Chinese hamster</name>
    <name type="synonym">Cricetulus barabensis griseus</name>
    <dbReference type="NCBI Taxonomy" id="10029"/>
    <lineage>
        <taxon>Eukaryota</taxon>
        <taxon>Metazoa</taxon>
        <taxon>Chordata</taxon>
        <taxon>Craniata</taxon>
        <taxon>Vertebrata</taxon>
        <taxon>Euteleostomi</taxon>
        <taxon>Mammalia</taxon>
        <taxon>Eutheria</taxon>
        <taxon>Euarchontoglires</taxon>
        <taxon>Glires</taxon>
        <taxon>Rodentia</taxon>
        <taxon>Myomorpha</taxon>
        <taxon>Muroidea</taxon>
        <taxon>Cricetidae</taxon>
        <taxon>Cricetinae</taxon>
        <taxon>Cricetulus</taxon>
    </lineage>
</organism>
<reference evidence="2" key="1">
    <citation type="journal article" date="2011" name="Nat. Biotechnol.">
        <title>The genomic sequence of the Chinese hamster ovary (CHO)-K1 cell line.</title>
        <authorList>
            <person name="Xu X."/>
            <person name="Nagarajan H."/>
            <person name="Lewis N.E."/>
            <person name="Pan S."/>
            <person name="Cai Z."/>
            <person name="Liu X."/>
            <person name="Chen W."/>
            <person name="Xie M."/>
            <person name="Wang W."/>
            <person name="Hammond S."/>
            <person name="Andersen M.R."/>
            <person name="Neff N."/>
            <person name="Passarelli B."/>
            <person name="Koh W."/>
            <person name="Fan H.C."/>
            <person name="Wang J."/>
            <person name="Gui Y."/>
            <person name="Lee K.H."/>
            <person name="Betenbaugh M.J."/>
            <person name="Quake S.R."/>
            <person name="Famili I."/>
            <person name="Palsson B.O."/>
            <person name="Wang J."/>
        </authorList>
    </citation>
    <scope>NUCLEOTIDE SEQUENCE [LARGE SCALE GENOMIC DNA]</scope>
    <source>
        <strain evidence="2">CHO K1 cell line</strain>
    </source>
</reference>
<sequence length="84" mass="9333">MGHQVIFLRPFHTLDPHKKQRSAANCWGCKLLSSRCGMKELVNLHVGGLGLSILTANITRYTASQDPLLFDTNVVLLLVIFLTV</sequence>
<dbReference type="Proteomes" id="UP000001075">
    <property type="component" value="Unassembled WGS sequence"/>
</dbReference>
<dbReference type="AlphaFoldDB" id="G3GTZ5"/>
<evidence type="ECO:0000313" key="1">
    <source>
        <dbReference type="EMBL" id="EGV97298.1"/>
    </source>
</evidence>
<protein>
    <submittedName>
        <fullName evidence="1">Uncharacterized protein</fullName>
    </submittedName>
</protein>
<name>G3GTZ5_CRIGR</name>
<dbReference type="InParanoid" id="G3GTZ5"/>
<dbReference type="EMBL" id="JH000024">
    <property type="protein sequence ID" value="EGV97298.1"/>
    <property type="molecule type" value="Genomic_DNA"/>
</dbReference>
<evidence type="ECO:0000313" key="2">
    <source>
        <dbReference type="Proteomes" id="UP000001075"/>
    </source>
</evidence>